<evidence type="ECO:0000313" key="1">
    <source>
        <dbReference type="EMBL" id="STP14303.1"/>
    </source>
</evidence>
<proteinExistence type="predicted"/>
<reference evidence="1 2" key="1">
    <citation type="submission" date="2018-06" db="EMBL/GenBank/DDBJ databases">
        <authorList>
            <consortium name="Pathogen Informatics"/>
            <person name="Doyle S."/>
        </authorList>
    </citation>
    <scope>NUCLEOTIDE SEQUENCE [LARGE SCALE GENOMIC DNA]</scope>
    <source>
        <strain evidence="1 2">NCTC12219</strain>
    </source>
</reference>
<organism evidence="1 2">
    <name type="scientific">Helicobacter cinaedi</name>
    <dbReference type="NCBI Taxonomy" id="213"/>
    <lineage>
        <taxon>Bacteria</taxon>
        <taxon>Pseudomonadati</taxon>
        <taxon>Campylobacterota</taxon>
        <taxon>Epsilonproteobacteria</taxon>
        <taxon>Campylobacterales</taxon>
        <taxon>Helicobacteraceae</taxon>
        <taxon>Helicobacter</taxon>
    </lineage>
</organism>
<gene>
    <name evidence="1" type="ORF">NCTC12219_01850</name>
</gene>
<protein>
    <submittedName>
        <fullName evidence="1">Uncharacterized protein</fullName>
    </submittedName>
</protein>
<dbReference type="EMBL" id="UGHX01000002">
    <property type="protein sequence ID" value="STP14303.1"/>
    <property type="molecule type" value="Genomic_DNA"/>
</dbReference>
<dbReference type="Proteomes" id="UP000255103">
    <property type="component" value="Unassembled WGS sequence"/>
</dbReference>
<dbReference type="AlphaFoldDB" id="A0A377JWS2"/>
<sequence length="58" mass="6565">MDYYNANKSEANEPYESFLSSQLMANGGSIIMRDFLADFMQSTEMSCKSFLQYATDTA</sequence>
<name>A0A377JWS2_9HELI</name>
<evidence type="ECO:0000313" key="2">
    <source>
        <dbReference type="Proteomes" id="UP000255103"/>
    </source>
</evidence>
<accession>A0A377JWS2</accession>
<dbReference type="RefSeq" id="WP_181892112.1">
    <property type="nucleotide sequence ID" value="NZ_UGHX01000002.1"/>
</dbReference>